<feature type="compositionally biased region" description="Polar residues" evidence="9">
    <location>
        <begin position="255"/>
        <end position="265"/>
    </location>
</feature>
<dbReference type="PROSITE" id="PS00036">
    <property type="entry name" value="BZIP_BASIC"/>
    <property type="match status" value="1"/>
</dbReference>
<keyword evidence="3" id="KW-0938">Abscisic acid signaling pathway</keyword>
<dbReference type="InterPro" id="IPR004827">
    <property type="entry name" value="bZIP"/>
</dbReference>
<evidence type="ECO:0000313" key="11">
    <source>
        <dbReference type="EMBL" id="CAB4283244.1"/>
    </source>
</evidence>
<dbReference type="EMBL" id="CAEKDK010000006">
    <property type="protein sequence ID" value="CAB4283244.1"/>
    <property type="molecule type" value="Genomic_DNA"/>
</dbReference>
<name>A0A6J5V6C8_PRUAR</name>
<organism evidence="11 12">
    <name type="scientific">Prunus armeniaca</name>
    <name type="common">Apricot</name>
    <name type="synonym">Armeniaca vulgaris</name>
    <dbReference type="NCBI Taxonomy" id="36596"/>
    <lineage>
        <taxon>Eukaryota</taxon>
        <taxon>Viridiplantae</taxon>
        <taxon>Streptophyta</taxon>
        <taxon>Embryophyta</taxon>
        <taxon>Tracheophyta</taxon>
        <taxon>Spermatophyta</taxon>
        <taxon>Magnoliopsida</taxon>
        <taxon>eudicotyledons</taxon>
        <taxon>Gunneridae</taxon>
        <taxon>Pentapetalae</taxon>
        <taxon>rosids</taxon>
        <taxon>fabids</taxon>
        <taxon>Rosales</taxon>
        <taxon>Rosaceae</taxon>
        <taxon>Amygdaloideae</taxon>
        <taxon>Amygdaleae</taxon>
        <taxon>Prunus</taxon>
    </lineage>
</organism>
<feature type="domain" description="BZIP" evidence="10">
    <location>
        <begin position="404"/>
        <end position="456"/>
    </location>
</feature>
<protein>
    <recommendedName>
        <fullName evidence="10">BZIP domain-containing protein</fullName>
    </recommendedName>
</protein>
<dbReference type="GO" id="GO:0045893">
    <property type="term" value="P:positive regulation of DNA-templated transcription"/>
    <property type="evidence" value="ECO:0007669"/>
    <property type="project" value="InterPro"/>
</dbReference>
<evidence type="ECO:0000256" key="9">
    <source>
        <dbReference type="SAM" id="MobiDB-lite"/>
    </source>
</evidence>
<dbReference type="AlphaFoldDB" id="A0A6J5V6C8"/>
<dbReference type="GO" id="GO:0009414">
    <property type="term" value="P:response to water deprivation"/>
    <property type="evidence" value="ECO:0007669"/>
    <property type="project" value="UniProtKB-ARBA"/>
</dbReference>
<dbReference type="PANTHER" id="PTHR22952:SF395">
    <property type="entry name" value="ABSCISIC ACID-INSENSITIVE 5-LIKE PROTEIN 1"/>
    <property type="match status" value="1"/>
</dbReference>
<keyword evidence="5" id="KW-0238">DNA-binding</keyword>
<dbReference type="GO" id="GO:0009845">
    <property type="term" value="P:seed germination"/>
    <property type="evidence" value="ECO:0007669"/>
    <property type="project" value="UniProtKB-ARBA"/>
</dbReference>
<comment type="similarity">
    <text evidence="8">Belongs to the bZIP family. ABI5 subfamily.</text>
</comment>
<dbReference type="InterPro" id="IPR043452">
    <property type="entry name" value="BZIP46-like"/>
</dbReference>
<proteinExistence type="inferred from homology"/>
<comment type="subcellular location">
    <subcellularLocation>
        <location evidence="1">Nucleus</location>
    </subcellularLocation>
</comment>
<evidence type="ECO:0000256" key="6">
    <source>
        <dbReference type="ARBA" id="ARBA00023163"/>
    </source>
</evidence>
<dbReference type="PROSITE" id="PS50217">
    <property type="entry name" value="BZIP"/>
    <property type="match status" value="1"/>
</dbReference>
<evidence type="ECO:0000256" key="2">
    <source>
        <dbReference type="ARBA" id="ARBA00022553"/>
    </source>
</evidence>
<dbReference type="InterPro" id="IPR046347">
    <property type="entry name" value="bZIP_sf"/>
</dbReference>
<sequence>MWGLHKATFKINNGSSYNVKNLLLFCSPEDALCSTFFCPPPLKQIISLTSEPSFYTCLCIFLSFDTSLQPAQNCSSSTEDSTDFSVVWSAGLIIEHLFLQQHSPFYAKMVASDESGSIGYDNDNFEFEFEPQQPLEPQEESSQDDSHHSMGNNTKQNSIFSLTLDEIQCKSGRNFGSMNMDEFLANIWSVEEENQTQQQPSQCDQDASAKDTTINPSTLSRQGSFSIPTPLCKKTVDEVWSEIDRSRPQHHDPDNNISNSVPPQRQQTIGEITLEDFLVKAGVVQESLSKSKPPLKRMESTLIQQQCGDTNTGNEISTCLDASFGIGRQLFGAGFCNLQNDVPSNLSGNGYAIGATYPMLGKLIVGEPSCVSAIEKCHSLPESSSGGGAKNKKRIIDGPPEVVVERRQRRMIKNRESAARSRARKQAYTVELEAELNQLKEENTKLKQSVAESEQKRKQELLGKKQSTRAQKLAGKLRTMRRAVSLAW</sequence>
<evidence type="ECO:0000256" key="3">
    <source>
        <dbReference type="ARBA" id="ARBA00022682"/>
    </source>
</evidence>
<dbReference type="Gene3D" id="1.20.5.170">
    <property type="match status" value="1"/>
</dbReference>
<evidence type="ECO:0000259" key="10">
    <source>
        <dbReference type="PROSITE" id="PS50217"/>
    </source>
</evidence>
<feature type="region of interest" description="Disordered" evidence="9">
    <location>
        <begin position="244"/>
        <end position="265"/>
    </location>
</feature>
<dbReference type="GO" id="GO:0009651">
    <property type="term" value="P:response to salt stress"/>
    <property type="evidence" value="ECO:0007669"/>
    <property type="project" value="UniProtKB-ARBA"/>
</dbReference>
<evidence type="ECO:0000256" key="4">
    <source>
        <dbReference type="ARBA" id="ARBA00023015"/>
    </source>
</evidence>
<feature type="compositionally biased region" description="Basic and acidic residues" evidence="9">
    <location>
        <begin position="453"/>
        <end position="463"/>
    </location>
</feature>
<evidence type="ECO:0000256" key="5">
    <source>
        <dbReference type="ARBA" id="ARBA00023125"/>
    </source>
</evidence>
<dbReference type="GO" id="GO:0009738">
    <property type="term" value="P:abscisic acid-activated signaling pathway"/>
    <property type="evidence" value="ECO:0007669"/>
    <property type="project" value="UniProtKB-KW"/>
</dbReference>
<dbReference type="GO" id="GO:0003700">
    <property type="term" value="F:DNA-binding transcription factor activity"/>
    <property type="evidence" value="ECO:0007669"/>
    <property type="project" value="InterPro"/>
</dbReference>
<reference evidence="11 12" key="1">
    <citation type="submission" date="2020-05" db="EMBL/GenBank/DDBJ databases">
        <authorList>
            <person name="Campoy J."/>
            <person name="Schneeberger K."/>
            <person name="Spophaly S."/>
        </authorList>
    </citation>
    <scope>NUCLEOTIDE SEQUENCE [LARGE SCALE GENOMIC DNA]</scope>
    <source>
        <strain evidence="11">PruArmRojPasFocal</strain>
    </source>
</reference>
<evidence type="ECO:0000256" key="7">
    <source>
        <dbReference type="ARBA" id="ARBA00023242"/>
    </source>
</evidence>
<keyword evidence="6" id="KW-0804">Transcription</keyword>
<accession>A0A6J5V6C8</accession>
<dbReference type="SUPFAM" id="SSF57959">
    <property type="entry name" value="Leucine zipper domain"/>
    <property type="match status" value="1"/>
</dbReference>
<dbReference type="FunFam" id="1.20.5.170:FF:000060">
    <property type="entry name" value="protein ABSCISIC ACID-INSENSITIVE 5 isoform X1"/>
    <property type="match status" value="1"/>
</dbReference>
<keyword evidence="4" id="KW-0805">Transcription regulation</keyword>
<dbReference type="SMART" id="SM00338">
    <property type="entry name" value="BRLZ"/>
    <property type="match status" value="1"/>
</dbReference>
<feature type="region of interest" description="Disordered" evidence="9">
    <location>
        <begin position="445"/>
        <end position="476"/>
    </location>
</feature>
<dbReference type="PANTHER" id="PTHR22952">
    <property type="entry name" value="CAMP-RESPONSE ELEMENT BINDING PROTEIN-RELATED"/>
    <property type="match status" value="1"/>
</dbReference>
<dbReference type="Pfam" id="PF00170">
    <property type="entry name" value="bZIP_1"/>
    <property type="match status" value="1"/>
</dbReference>
<evidence type="ECO:0000313" key="12">
    <source>
        <dbReference type="Proteomes" id="UP000507222"/>
    </source>
</evidence>
<gene>
    <name evidence="11" type="ORF">CURHAP_LOCUS37487</name>
</gene>
<feature type="region of interest" description="Disordered" evidence="9">
    <location>
        <begin position="192"/>
        <end position="227"/>
    </location>
</feature>
<keyword evidence="2" id="KW-0597">Phosphoprotein</keyword>
<feature type="compositionally biased region" description="Basic and acidic residues" evidence="9">
    <location>
        <begin position="244"/>
        <end position="254"/>
    </location>
</feature>
<dbReference type="Proteomes" id="UP000507222">
    <property type="component" value="Unassembled WGS sequence"/>
</dbReference>
<dbReference type="GO" id="GO:0043565">
    <property type="term" value="F:sequence-specific DNA binding"/>
    <property type="evidence" value="ECO:0007669"/>
    <property type="project" value="UniProtKB-ARBA"/>
</dbReference>
<dbReference type="GO" id="GO:0005634">
    <property type="term" value="C:nucleus"/>
    <property type="evidence" value="ECO:0007669"/>
    <property type="project" value="UniProtKB-SubCell"/>
</dbReference>
<evidence type="ECO:0000256" key="8">
    <source>
        <dbReference type="ARBA" id="ARBA00061369"/>
    </source>
</evidence>
<feature type="compositionally biased region" description="Low complexity" evidence="9">
    <location>
        <begin position="195"/>
        <end position="205"/>
    </location>
</feature>
<dbReference type="CDD" id="cd14707">
    <property type="entry name" value="bZIP_plant_BZIP46"/>
    <property type="match status" value="1"/>
</dbReference>
<evidence type="ECO:0000256" key="1">
    <source>
        <dbReference type="ARBA" id="ARBA00004123"/>
    </source>
</evidence>
<keyword evidence="7" id="KW-0539">Nucleus</keyword>
<feature type="compositionally biased region" description="Polar residues" evidence="9">
    <location>
        <begin position="210"/>
        <end position="227"/>
    </location>
</feature>
<feature type="region of interest" description="Disordered" evidence="9">
    <location>
        <begin position="131"/>
        <end position="155"/>
    </location>
</feature>